<gene>
    <name evidence="2" type="ORF">DPMN_176945</name>
</gene>
<accession>A0A9D4EB62</accession>
<dbReference type="PANTHER" id="PTHR31635:SF196">
    <property type="entry name" value="REVERSE TRANSCRIPTASE DOMAIN-CONTAINING PROTEIN-RELATED"/>
    <property type="match status" value="1"/>
</dbReference>
<dbReference type="Pfam" id="PF00078">
    <property type="entry name" value="RVT_1"/>
    <property type="match status" value="1"/>
</dbReference>
<reference evidence="2" key="2">
    <citation type="submission" date="2020-11" db="EMBL/GenBank/DDBJ databases">
        <authorList>
            <person name="McCartney M.A."/>
            <person name="Auch B."/>
            <person name="Kono T."/>
            <person name="Mallez S."/>
            <person name="Becker A."/>
            <person name="Gohl D.M."/>
            <person name="Silverstein K.A.T."/>
            <person name="Koren S."/>
            <person name="Bechman K.B."/>
            <person name="Herman A."/>
            <person name="Abrahante J.E."/>
            <person name="Garbe J."/>
        </authorList>
    </citation>
    <scope>NUCLEOTIDE SEQUENCE</scope>
    <source>
        <strain evidence="2">Duluth1</strain>
        <tissue evidence="2">Whole animal</tissue>
    </source>
</reference>
<protein>
    <recommendedName>
        <fullName evidence="1">Reverse transcriptase domain-containing protein</fullName>
    </recommendedName>
</protein>
<reference evidence="2" key="1">
    <citation type="journal article" date="2019" name="bioRxiv">
        <title>The Genome of the Zebra Mussel, Dreissena polymorpha: A Resource for Invasive Species Research.</title>
        <authorList>
            <person name="McCartney M.A."/>
            <person name="Auch B."/>
            <person name="Kono T."/>
            <person name="Mallez S."/>
            <person name="Zhang Y."/>
            <person name="Obille A."/>
            <person name="Becker A."/>
            <person name="Abrahante J.E."/>
            <person name="Garbe J."/>
            <person name="Badalamenti J.P."/>
            <person name="Herman A."/>
            <person name="Mangelson H."/>
            <person name="Liachko I."/>
            <person name="Sullivan S."/>
            <person name="Sone E.D."/>
            <person name="Koren S."/>
            <person name="Silverstein K.A.T."/>
            <person name="Beckman K.B."/>
            <person name="Gohl D.M."/>
        </authorList>
    </citation>
    <scope>NUCLEOTIDE SEQUENCE</scope>
    <source>
        <strain evidence="2">Duluth1</strain>
        <tissue evidence="2">Whole animal</tissue>
    </source>
</reference>
<dbReference type="EMBL" id="JAIWYP010000009">
    <property type="protein sequence ID" value="KAH3775541.1"/>
    <property type="molecule type" value="Genomic_DNA"/>
</dbReference>
<evidence type="ECO:0000313" key="3">
    <source>
        <dbReference type="Proteomes" id="UP000828390"/>
    </source>
</evidence>
<organism evidence="2 3">
    <name type="scientific">Dreissena polymorpha</name>
    <name type="common">Zebra mussel</name>
    <name type="synonym">Mytilus polymorpha</name>
    <dbReference type="NCBI Taxonomy" id="45954"/>
    <lineage>
        <taxon>Eukaryota</taxon>
        <taxon>Metazoa</taxon>
        <taxon>Spiralia</taxon>
        <taxon>Lophotrochozoa</taxon>
        <taxon>Mollusca</taxon>
        <taxon>Bivalvia</taxon>
        <taxon>Autobranchia</taxon>
        <taxon>Heteroconchia</taxon>
        <taxon>Euheterodonta</taxon>
        <taxon>Imparidentia</taxon>
        <taxon>Neoheterodontei</taxon>
        <taxon>Myida</taxon>
        <taxon>Dreissenoidea</taxon>
        <taxon>Dreissenidae</taxon>
        <taxon>Dreissena</taxon>
    </lineage>
</organism>
<name>A0A9D4EB62_DREPO</name>
<sequence>MMIKLQLKNITINHFKSQSGFIKGRYIGENVRLIQECINYFNNSNNPGLIFFADFEKAFDSLDHSFMFSCLENMNFGESLIQWVKLFYTDINSIIINNGFFSNSFNIERGVRQGCPLSSSLFIICIEYLSHHIQSNKHIKGISIEPDEEIKQSLFADDATYFLNNNYDSFNNLI</sequence>
<proteinExistence type="predicted"/>
<evidence type="ECO:0000259" key="1">
    <source>
        <dbReference type="Pfam" id="PF00078"/>
    </source>
</evidence>
<dbReference type="SUPFAM" id="SSF56672">
    <property type="entry name" value="DNA/RNA polymerases"/>
    <property type="match status" value="1"/>
</dbReference>
<keyword evidence="3" id="KW-1185">Reference proteome</keyword>
<comment type="caution">
    <text evidence="2">The sequence shown here is derived from an EMBL/GenBank/DDBJ whole genome shotgun (WGS) entry which is preliminary data.</text>
</comment>
<evidence type="ECO:0000313" key="2">
    <source>
        <dbReference type="EMBL" id="KAH3775541.1"/>
    </source>
</evidence>
<dbReference type="InterPro" id="IPR043502">
    <property type="entry name" value="DNA/RNA_pol_sf"/>
</dbReference>
<dbReference type="AlphaFoldDB" id="A0A9D4EB62"/>
<dbReference type="InterPro" id="IPR000477">
    <property type="entry name" value="RT_dom"/>
</dbReference>
<dbReference type="Proteomes" id="UP000828390">
    <property type="component" value="Unassembled WGS sequence"/>
</dbReference>
<feature type="domain" description="Reverse transcriptase" evidence="1">
    <location>
        <begin position="2"/>
        <end position="167"/>
    </location>
</feature>
<dbReference type="PANTHER" id="PTHR31635">
    <property type="entry name" value="REVERSE TRANSCRIPTASE DOMAIN-CONTAINING PROTEIN-RELATED"/>
    <property type="match status" value="1"/>
</dbReference>